<accession>A0ABP8CLE5</accession>
<feature type="region of interest" description="Disordered" evidence="1">
    <location>
        <begin position="1"/>
        <end position="32"/>
    </location>
</feature>
<evidence type="ECO:0000313" key="2">
    <source>
        <dbReference type="EMBL" id="GAA4240756.1"/>
    </source>
</evidence>
<gene>
    <name evidence="2" type="ORF">GCM10022254_66720</name>
</gene>
<dbReference type="RefSeq" id="WP_344905433.1">
    <property type="nucleotide sequence ID" value="NZ_BAABAS010000026.1"/>
</dbReference>
<dbReference type="Proteomes" id="UP001501710">
    <property type="component" value="Unassembled WGS sequence"/>
</dbReference>
<evidence type="ECO:0000256" key="1">
    <source>
        <dbReference type="SAM" id="MobiDB-lite"/>
    </source>
</evidence>
<dbReference type="EMBL" id="BAABAS010000026">
    <property type="protein sequence ID" value="GAA4240756.1"/>
    <property type="molecule type" value="Genomic_DNA"/>
</dbReference>
<dbReference type="Gene3D" id="1.10.287.1060">
    <property type="entry name" value="ESAT-6-like"/>
    <property type="match status" value="1"/>
</dbReference>
<name>A0ABP8CLE5_9ACTN</name>
<comment type="caution">
    <text evidence="2">The sequence shown here is derived from an EMBL/GenBank/DDBJ whole genome shotgun (WGS) entry which is preliminary data.</text>
</comment>
<protein>
    <recommendedName>
        <fullName evidence="4">Excreted virulence factor EspC, type VII ESX diderm</fullName>
    </recommendedName>
</protein>
<evidence type="ECO:0008006" key="4">
    <source>
        <dbReference type="Google" id="ProtNLM"/>
    </source>
</evidence>
<evidence type="ECO:0000313" key="3">
    <source>
        <dbReference type="Proteomes" id="UP001501710"/>
    </source>
</evidence>
<keyword evidence="3" id="KW-1185">Reference proteome</keyword>
<proteinExistence type="predicted"/>
<sequence length="136" mass="14668">MSERSGLERYPNPEGFPSRAPAPPIPSPVLDDPGELEYHELKLLKDAARSCENVADFVRRGLGATGQPTDAAAEGITGFTSSVELSVLVDSWRSNGKRLADHIDGIAPRLRGTAAAYRGTEERIRARINEIWGIGG</sequence>
<organism evidence="2 3">
    <name type="scientific">Actinomadura meridiana</name>
    <dbReference type="NCBI Taxonomy" id="559626"/>
    <lineage>
        <taxon>Bacteria</taxon>
        <taxon>Bacillati</taxon>
        <taxon>Actinomycetota</taxon>
        <taxon>Actinomycetes</taxon>
        <taxon>Streptosporangiales</taxon>
        <taxon>Thermomonosporaceae</taxon>
        <taxon>Actinomadura</taxon>
    </lineage>
</organism>
<reference evidence="3" key="1">
    <citation type="journal article" date="2019" name="Int. J. Syst. Evol. Microbiol.">
        <title>The Global Catalogue of Microorganisms (GCM) 10K type strain sequencing project: providing services to taxonomists for standard genome sequencing and annotation.</title>
        <authorList>
            <consortium name="The Broad Institute Genomics Platform"/>
            <consortium name="The Broad Institute Genome Sequencing Center for Infectious Disease"/>
            <person name="Wu L."/>
            <person name="Ma J."/>
        </authorList>
    </citation>
    <scope>NUCLEOTIDE SEQUENCE [LARGE SCALE GENOMIC DNA]</scope>
    <source>
        <strain evidence="3">JCM 17440</strain>
    </source>
</reference>